<dbReference type="Proteomes" id="UP000295117">
    <property type="component" value="Unassembled WGS sequence"/>
</dbReference>
<protein>
    <recommendedName>
        <fullName evidence="1">Restriction endonuclease type IV Mrr domain-containing protein</fullName>
    </recommendedName>
</protein>
<evidence type="ECO:0000259" key="1">
    <source>
        <dbReference type="Pfam" id="PF04471"/>
    </source>
</evidence>
<dbReference type="Pfam" id="PF04471">
    <property type="entry name" value="Mrr_cat"/>
    <property type="match status" value="1"/>
</dbReference>
<name>A0A4V3HY29_9MYCO</name>
<feature type="domain" description="Restriction endonuclease type IV Mrr" evidence="1">
    <location>
        <begin position="9"/>
        <end position="120"/>
    </location>
</feature>
<comment type="caution">
    <text evidence="2">The sequence shown here is derived from an EMBL/GenBank/DDBJ whole genome shotgun (WGS) entry which is preliminary data.</text>
</comment>
<gene>
    <name evidence="2" type="ORF">DE4585_03416</name>
</gene>
<sequence length="171" mass="17924">MSIEKPTSWETYEDVARLLLDKIGDALGLGLESIEGKQTLVGASGTKWEIDAKGVSADGEAAVVIECRRYPKSSLKQSDMAALAWTINDLGASGGIVVTPIGVQKGGQLVAAAAGIKVVQLDADSSTESYLLKFLGEVFVGPGRAHLTLTGGVPEIRVAPAKSNDEQDSRR</sequence>
<dbReference type="SUPFAM" id="SSF52980">
    <property type="entry name" value="Restriction endonuclease-like"/>
    <property type="match status" value="1"/>
</dbReference>
<evidence type="ECO:0000313" key="3">
    <source>
        <dbReference type="Proteomes" id="UP000295117"/>
    </source>
</evidence>
<dbReference type="RefSeq" id="WP_191989100.1">
    <property type="nucleotide sequence ID" value="NZ_PECH01000008.1"/>
</dbReference>
<proteinExistence type="predicted"/>
<dbReference type="AlphaFoldDB" id="A0A4V3HY29"/>
<accession>A0A4V3HY29</accession>
<dbReference type="InterPro" id="IPR007560">
    <property type="entry name" value="Restrct_endonuc_IV_Mrr"/>
</dbReference>
<organism evidence="2 3">
    <name type="scientific">Mycobacteroides salmoniphilum</name>
    <dbReference type="NCBI Taxonomy" id="404941"/>
    <lineage>
        <taxon>Bacteria</taxon>
        <taxon>Bacillati</taxon>
        <taxon>Actinomycetota</taxon>
        <taxon>Actinomycetes</taxon>
        <taxon>Mycobacteriales</taxon>
        <taxon>Mycobacteriaceae</taxon>
        <taxon>Mycobacteroides</taxon>
    </lineage>
</organism>
<dbReference type="GO" id="GO:0009307">
    <property type="term" value="P:DNA restriction-modification system"/>
    <property type="evidence" value="ECO:0007669"/>
    <property type="project" value="InterPro"/>
</dbReference>
<dbReference type="InterPro" id="IPR011335">
    <property type="entry name" value="Restrct_endonuc-II-like"/>
</dbReference>
<dbReference type="EMBL" id="PECH01000008">
    <property type="protein sequence ID" value="TDZ79668.1"/>
    <property type="molecule type" value="Genomic_DNA"/>
</dbReference>
<reference evidence="2 3" key="1">
    <citation type="journal article" date="2019" name="Sci. Rep.">
        <title>Extended insight into the Mycobacterium chelonae-abscessus complex through whole genome sequencing of Mycobacterium salmoniphilum outbreak and Mycobacterium salmoniphilum-like strains.</title>
        <authorList>
            <person name="Behra P.R.K."/>
            <person name="Das S."/>
            <person name="Pettersson B.M.F."/>
            <person name="Shirreff L."/>
            <person name="DuCote T."/>
            <person name="Jacobsson K.G."/>
            <person name="Ennis D.G."/>
            <person name="Kirsebom L.A."/>
        </authorList>
    </citation>
    <scope>NUCLEOTIDE SEQUENCE [LARGE SCALE GENOMIC DNA]</scope>
    <source>
        <strain evidence="2 3">DE 4585</strain>
    </source>
</reference>
<dbReference type="GO" id="GO:0003677">
    <property type="term" value="F:DNA binding"/>
    <property type="evidence" value="ECO:0007669"/>
    <property type="project" value="InterPro"/>
</dbReference>
<evidence type="ECO:0000313" key="2">
    <source>
        <dbReference type="EMBL" id="TDZ79668.1"/>
    </source>
</evidence>
<dbReference type="GO" id="GO:0004519">
    <property type="term" value="F:endonuclease activity"/>
    <property type="evidence" value="ECO:0007669"/>
    <property type="project" value="InterPro"/>
</dbReference>